<accession>A0A9Q1J1Z4</accession>
<evidence type="ECO:0000256" key="1">
    <source>
        <dbReference type="SAM" id="MobiDB-lite"/>
    </source>
</evidence>
<proteinExistence type="predicted"/>
<evidence type="ECO:0000313" key="2">
    <source>
        <dbReference type="EMBL" id="KAJ8363201.1"/>
    </source>
</evidence>
<organism evidence="2 3">
    <name type="scientific">Synaphobranchus kaupii</name>
    <name type="common">Kaup's arrowtooth eel</name>
    <dbReference type="NCBI Taxonomy" id="118154"/>
    <lineage>
        <taxon>Eukaryota</taxon>
        <taxon>Metazoa</taxon>
        <taxon>Chordata</taxon>
        <taxon>Craniata</taxon>
        <taxon>Vertebrata</taxon>
        <taxon>Euteleostomi</taxon>
        <taxon>Actinopterygii</taxon>
        <taxon>Neopterygii</taxon>
        <taxon>Teleostei</taxon>
        <taxon>Anguilliformes</taxon>
        <taxon>Synaphobranchidae</taxon>
        <taxon>Synaphobranchus</taxon>
    </lineage>
</organism>
<name>A0A9Q1J1Z4_SYNKA</name>
<comment type="caution">
    <text evidence="2">The sequence shown here is derived from an EMBL/GenBank/DDBJ whole genome shotgun (WGS) entry which is preliminary data.</text>
</comment>
<protein>
    <submittedName>
        <fullName evidence="2">Uncharacterized protein</fullName>
    </submittedName>
</protein>
<dbReference type="EMBL" id="JAINUF010000004">
    <property type="protein sequence ID" value="KAJ8363201.1"/>
    <property type="molecule type" value="Genomic_DNA"/>
</dbReference>
<feature type="region of interest" description="Disordered" evidence="1">
    <location>
        <begin position="1"/>
        <end position="38"/>
    </location>
</feature>
<dbReference type="AlphaFoldDB" id="A0A9Q1J1Z4"/>
<feature type="compositionally biased region" description="Low complexity" evidence="1">
    <location>
        <begin position="1"/>
        <end position="22"/>
    </location>
</feature>
<keyword evidence="3" id="KW-1185">Reference proteome</keyword>
<evidence type="ECO:0000313" key="3">
    <source>
        <dbReference type="Proteomes" id="UP001152622"/>
    </source>
</evidence>
<reference evidence="2" key="1">
    <citation type="journal article" date="2023" name="Science">
        <title>Genome structures resolve the early diversification of teleost fishes.</title>
        <authorList>
            <person name="Parey E."/>
            <person name="Louis A."/>
            <person name="Montfort J."/>
            <person name="Bouchez O."/>
            <person name="Roques C."/>
            <person name="Iampietro C."/>
            <person name="Lluch J."/>
            <person name="Castinel A."/>
            <person name="Donnadieu C."/>
            <person name="Desvignes T."/>
            <person name="Floi Bucao C."/>
            <person name="Jouanno E."/>
            <person name="Wen M."/>
            <person name="Mejri S."/>
            <person name="Dirks R."/>
            <person name="Jansen H."/>
            <person name="Henkel C."/>
            <person name="Chen W.J."/>
            <person name="Zahm M."/>
            <person name="Cabau C."/>
            <person name="Klopp C."/>
            <person name="Thompson A.W."/>
            <person name="Robinson-Rechavi M."/>
            <person name="Braasch I."/>
            <person name="Lecointre G."/>
            <person name="Bobe J."/>
            <person name="Postlethwait J.H."/>
            <person name="Berthelot C."/>
            <person name="Roest Crollius H."/>
            <person name="Guiguen Y."/>
        </authorList>
    </citation>
    <scope>NUCLEOTIDE SEQUENCE</scope>
    <source>
        <strain evidence="2">WJC10195</strain>
    </source>
</reference>
<dbReference type="Proteomes" id="UP001152622">
    <property type="component" value="Chromosome 4"/>
</dbReference>
<feature type="region of interest" description="Disordered" evidence="1">
    <location>
        <begin position="96"/>
        <end position="147"/>
    </location>
</feature>
<gene>
    <name evidence="2" type="ORF">SKAU_G00120320</name>
</gene>
<sequence>MPAGSSVGSSTAAAKTIAAQCARPDAKGRRQTSQKTSQMMIMIVVAADCHRLSTPPRETRMRVTQKLASSFRKSTTGASCSGANYALNRKTIPLYRHAAGSRNEQERAQQASYPGDQRRSPPPRPRGFSAELGGAYAPAPETVLFPR</sequence>